<organism evidence="1 2">
    <name type="scientific">Pirellulimonas nuda</name>
    <dbReference type="NCBI Taxonomy" id="2528009"/>
    <lineage>
        <taxon>Bacteria</taxon>
        <taxon>Pseudomonadati</taxon>
        <taxon>Planctomycetota</taxon>
        <taxon>Planctomycetia</taxon>
        <taxon>Pirellulales</taxon>
        <taxon>Lacipirellulaceae</taxon>
        <taxon>Pirellulimonas</taxon>
    </lineage>
</organism>
<dbReference type="PANTHER" id="PTHR30298">
    <property type="entry name" value="H REPEAT-ASSOCIATED PREDICTED TRANSPOSASE"/>
    <property type="match status" value="1"/>
</dbReference>
<keyword evidence="2" id="KW-1185">Reference proteome</keyword>
<dbReference type="EMBL" id="CP036291">
    <property type="protein sequence ID" value="QDU89399.1"/>
    <property type="molecule type" value="Genomic_DNA"/>
</dbReference>
<evidence type="ECO:0008006" key="3">
    <source>
        <dbReference type="Google" id="ProtNLM"/>
    </source>
</evidence>
<proteinExistence type="predicted"/>
<reference evidence="1 2" key="1">
    <citation type="submission" date="2019-02" db="EMBL/GenBank/DDBJ databases">
        <title>Deep-cultivation of Planctomycetes and their phenomic and genomic characterization uncovers novel biology.</title>
        <authorList>
            <person name="Wiegand S."/>
            <person name="Jogler M."/>
            <person name="Boedeker C."/>
            <person name="Pinto D."/>
            <person name="Vollmers J."/>
            <person name="Rivas-Marin E."/>
            <person name="Kohn T."/>
            <person name="Peeters S.H."/>
            <person name="Heuer A."/>
            <person name="Rast P."/>
            <person name="Oberbeckmann S."/>
            <person name="Bunk B."/>
            <person name="Jeske O."/>
            <person name="Meyerdierks A."/>
            <person name="Storesund J.E."/>
            <person name="Kallscheuer N."/>
            <person name="Luecker S."/>
            <person name="Lage O.M."/>
            <person name="Pohl T."/>
            <person name="Merkel B.J."/>
            <person name="Hornburger P."/>
            <person name="Mueller R.-W."/>
            <person name="Bruemmer F."/>
            <person name="Labrenz M."/>
            <person name="Spormann A.M."/>
            <person name="Op den Camp H."/>
            <person name="Overmann J."/>
            <person name="Amann R."/>
            <person name="Jetten M.S.M."/>
            <person name="Mascher T."/>
            <person name="Medema M.H."/>
            <person name="Devos D.P."/>
            <person name="Kaster A.-K."/>
            <person name="Ovreas L."/>
            <person name="Rohde M."/>
            <person name="Galperin M.Y."/>
            <person name="Jogler C."/>
        </authorList>
    </citation>
    <scope>NUCLEOTIDE SEQUENCE [LARGE SCALE GENOMIC DNA]</scope>
    <source>
        <strain evidence="1 2">Pla175</strain>
    </source>
</reference>
<evidence type="ECO:0000313" key="2">
    <source>
        <dbReference type="Proteomes" id="UP000317429"/>
    </source>
</evidence>
<gene>
    <name evidence="1" type="ORF">Pla175_27890</name>
</gene>
<dbReference type="OrthoDB" id="291219at2"/>
<dbReference type="PANTHER" id="PTHR30298:SF0">
    <property type="entry name" value="PROTEIN YBFL-RELATED"/>
    <property type="match status" value="1"/>
</dbReference>
<name>A0A518DD57_9BACT</name>
<dbReference type="Proteomes" id="UP000317429">
    <property type="component" value="Chromosome"/>
</dbReference>
<sequence>MENALHWLLDVTFSEDQSRIRKGSGQETGSGFRRLAPSILKQDTPLRESLRGKHLRAGWNNATLQAILTGSAA</sequence>
<dbReference type="AlphaFoldDB" id="A0A518DD57"/>
<evidence type="ECO:0000313" key="1">
    <source>
        <dbReference type="EMBL" id="QDU89399.1"/>
    </source>
</evidence>
<accession>A0A518DD57</accession>
<protein>
    <recommendedName>
        <fullName evidence="3">Transposase IS4-like domain-containing protein</fullName>
    </recommendedName>
</protein>
<dbReference type="InterPro" id="IPR051698">
    <property type="entry name" value="Transposase_11-like"/>
</dbReference>
<dbReference type="KEGG" id="pnd:Pla175_27890"/>